<evidence type="ECO:0000313" key="3">
    <source>
        <dbReference type="Proteomes" id="UP000051589"/>
    </source>
</evidence>
<organism evidence="2 3">
    <name type="scientific">Levilactobacillus senmaizukei DSM 21775 = NBRC 103853</name>
    <dbReference type="NCBI Taxonomy" id="1423803"/>
    <lineage>
        <taxon>Bacteria</taxon>
        <taxon>Bacillati</taxon>
        <taxon>Bacillota</taxon>
        <taxon>Bacilli</taxon>
        <taxon>Lactobacillales</taxon>
        <taxon>Lactobacillaceae</taxon>
        <taxon>Levilactobacillus</taxon>
    </lineage>
</organism>
<dbReference type="EMBL" id="AYZH01000015">
    <property type="protein sequence ID" value="KRN01777.1"/>
    <property type="molecule type" value="Genomic_DNA"/>
</dbReference>
<dbReference type="Proteomes" id="UP000051589">
    <property type="component" value="Unassembled WGS sequence"/>
</dbReference>
<protein>
    <submittedName>
        <fullName evidence="2">Uncharacterized protein</fullName>
    </submittedName>
</protein>
<feature type="transmembrane region" description="Helical" evidence="1">
    <location>
        <begin position="32"/>
        <end position="61"/>
    </location>
</feature>
<keyword evidence="1" id="KW-0472">Membrane</keyword>
<keyword evidence="1" id="KW-1133">Transmembrane helix</keyword>
<keyword evidence="1" id="KW-0812">Transmembrane</keyword>
<sequence length="67" mass="7322">MIFWLLALFLLFPVLRIVFGLGGWLLGLLGTLIVGTIILVAFAAFFWVFIAAALVLGGLWLSRSLLS</sequence>
<gene>
    <name evidence="2" type="ORF">FD13_GL000606</name>
</gene>
<name>A0A0R2DD28_9LACO</name>
<evidence type="ECO:0000256" key="1">
    <source>
        <dbReference type="SAM" id="Phobius"/>
    </source>
</evidence>
<evidence type="ECO:0000313" key="2">
    <source>
        <dbReference type="EMBL" id="KRN01777.1"/>
    </source>
</evidence>
<dbReference type="PATRIC" id="fig|1423803.3.peg.602"/>
<dbReference type="AlphaFoldDB" id="A0A0R2DD28"/>
<proteinExistence type="predicted"/>
<reference evidence="2 3" key="1">
    <citation type="journal article" date="2015" name="Genome Announc.">
        <title>Expanding the biotechnology potential of lactobacilli through comparative genomics of 213 strains and associated genera.</title>
        <authorList>
            <person name="Sun Z."/>
            <person name="Harris H.M."/>
            <person name="McCann A."/>
            <person name="Guo C."/>
            <person name="Argimon S."/>
            <person name="Zhang W."/>
            <person name="Yang X."/>
            <person name="Jeffery I.B."/>
            <person name="Cooney J.C."/>
            <person name="Kagawa T.F."/>
            <person name="Liu W."/>
            <person name="Song Y."/>
            <person name="Salvetti E."/>
            <person name="Wrobel A."/>
            <person name="Rasinkangas P."/>
            <person name="Parkhill J."/>
            <person name="Rea M.C."/>
            <person name="O'Sullivan O."/>
            <person name="Ritari J."/>
            <person name="Douillard F.P."/>
            <person name="Paul Ross R."/>
            <person name="Yang R."/>
            <person name="Briner A.E."/>
            <person name="Felis G.E."/>
            <person name="de Vos W.M."/>
            <person name="Barrangou R."/>
            <person name="Klaenhammer T.R."/>
            <person name="Caufield P.W."/>
            <person name="Cui Y."/>
            <person name="Zhang H."/>
            <person name="O'Toole P.W."/>
        </authorList>
    </citation>
    <scope>NUCLEOTIDE SEQUENCE [LARGE SCALE GENOMIC DNA]</scope>
    <source>
        <strain evidence="2 3">DSM 21775</strain>
    </source>
</reference>
<keyword evidence="3" id="KW-1185">Reference proteome</keyword>
<dbReference type="RefSeq" id="WP_061776841.1">
    <property type="nucleotide sequence ID" value="NZ_AYZH01000015.1"/>
</dbReference>
<comment type="caution">
    <text evidence="2">The sequence shown here is derived from an EMBL/GenBank/DDBJ whole genome shotgun (WGS) entry which is preliminary data.</text>
</comment>
<accession>A0A0R2DD28</accession>